<dbReference type="EMBL" id="PNBA02000006">
    <property type="protein sequence ID" value="KAG6420380.1"/>
    <property type="molecule type" value="Genomic_DNA"/>
</dbReference>
<name>A0A8X8XY96_SALSN</name>
<dbReference type="AlphaFoldDB" id="A0A8X8XY96"/>
<dbReference type="GO" id="GO:0008270">
    <property type="term" value="F:zinc ion binding"/>
    <property type="evidence" value="ECO:0007669"/>
    <property type="project" value="InterPro"/>
</dbReference>
<organism evidence="4">
    <name type="scientific">Salvia splendens</name>
    <name type="common">Scarlet sage</name>
    <dbReference type="NCBI Taxonomy" id="180675"/>
    <lineage>
        <taxon>Eukaryota</taxon>
        <taxon>Viridiplantae</taxon>
        <taxon>Streptophyta</taxon>
        <taxon>Embryophyta</taxon>
        <taxon>Tracheophyta</taxon>
        <taxon>Spermatophyta</taxon>
        <taxon>Magnoliopsida</taxon>
        <taxon>eudicotyledons</taxon>
        <taxon>Gunneridae</taxon>
        <taxon>Pentapetalae</taxon>
        <taxon>asterids</taxon>
        <taxon>lamiids</taxon>
        <taxon>Lamiales</taxon>
        <taxon>Lamiaceae</taxon>
        <taxon>Nepetoideae</taxon>
        <taxon>Mentheae</taxon>
        <taxon>Salviinae</taxon>
        <taxon>Salvia</taxon>
        <taxon>Salvia subgen. Calosphace</taxon>
        <taxon>core Calosphace</taxon>
    </lineage>
</organism>
<dbReference type="NCBIfam" id="TIGR00756">
    <property type="entry name" value="PPR"/>
    <property type="match status" value="1"/>
</dbReference>
<keyword evidence="5" id="KW-1185">Reference proteome</keyword>
<dbReference type="PANTHER" id="PTHR47926:SF501">
    <property type="entry name" value="DYW DOMAIN-CONTAINING PROTEIN"/>
    <property type="match status" value="1"/>
</dbReference>
<feature type="domain" description="DYW" evidence="3">
    <location>
        <begin position="205"/>
        <end position="296"/>
    </location>
</feature>
<evidence type="ECO:0000259" key="3">
    <source>
        <dbReference type="Pfam" id="PF14432"/>
    </source>
</evidence>
<accession>A0A8X8XY96</accession>
<proteinExistence type="inferred from homology"/>
<dbReference type="Gene3D" id="1.25.40.10">
    <property type="entry name" value="Tetratricopeptide repeat domain"/>
    <property type="match status" value="1"/>
</dbReference>
<evidence type="ECO:0000256" key="2">
    <source>
        <dbReference type="ARBA" id="ARBA00022737"/>
    </source>
</evidence>
<evidence type="ECO:0000313" key="4">
    <source>
        <dbReference type="EMBL" id="KAG6420380.1"/>
    </source>
</evidence>
<dbReference type="InterPro" id="IPR032867">
    <property type="entry name" value="DYW_dom"/>
</dbReference>
<evidence type="ECO:0000256" key="1">
    <source>
        <dbReference type="ARBA" id="ARBA00006643"/>
    </source>
</evidence>
<reference evidence="4" key="2">
    <citation type="submission" date="2020-08" db="EMBL/GenBank/DDBJ databases">
        <title>Plant Genome Project.</title>
        <authorList>
            <person name="Zhang R.-G."/>
        </authorList>
    </citation>
    <scope>NUCLEOTIDE SEQUENCE</scope>
    <source>
        <strain evidence="4">Huo1</strain>
        <tissue evidence="4">Leaf</tissue>
    </source>
</reference>
<keyword evidence="2" id="KW-0677">Repeat</keyword>
<dbReference type="InterPro" id="IPR002885">
    <property type="entry name" value="PPR_rpt"/>
</dbReference>
<evidence type="ECO:0000313" key="5">
    <source>
        <dbReference type="Proteomes" id="UP000298416"/>
    </source>
</evidence>
<protein>
    <recommendedName>
        <fullName evidence="3">DYW domain-containing protein</fullName>
    </recommendedName>
</protein>
<dbReference type="Pfam" id="PF20430">
    <property type="entry name" value="Eplus_motif"/>
    <property type="match status" value="1"/>
</dbReference>
<gene>
    <name evidence="4" type="ORF">SASPL_116906</name>
</gene>
<dbReference type="PANTHER" id="PTHR47926">
    <property type="entry name" value="PENTATRICOPEPTIDE REPEAT-CONTAINING PROTEIN"/>
    <property type="match status" value="1"/>
</dbReference>
<dbReference type="Pfam" id="PF14432">
    <property type="entry name" value="DYW_deaminase"/>
    <property type="match status" value="1"/>
</dbReference>
<comment type="caution">
    <text evidence="4">The sequence shown here is derived from an EMBL/GenBank/DDBJ whole genome shotgun (WGS) entry which is preliminary data.</text>
</comment>
<dbReference type="InterPro" id="IPR046849">
    <property type="entry name" value="E2_motif"/>
</dbReference>
<comment type="similarity">
    <text evidence="1">Belongs to the PPR family. PCMP-H subfamily.</text>
</comment>
<sequence>MALHGRGLEAVALFEEMRRAGVVPDSVAFLCMLAACSHSGLVEEGKHYFNSMEKDYAIAPKIEHYGCMVDLLSRAGLTEQALEFINTMPMVPNPVIWRTLVSSPHAQAHLLLGERVTTDLIKAEPMQEANYVMLGSIYAKLPDWKRKTGVREAMRKKGIKKIPGSTMIELGDGIYEFVAGDKSHKEHSQIYEMVEEMERKMRAAGYVSTTTNVLLDIEEEDKEGALNKHSEKLAIAFALLKTNPRSTIRIVKNLVCVDCHSATKLISLIYNRQIVVRDRNRFHHFKDGFCSCNDFW</sequence>
<dbReference type="GO" id="GO:0003723">
    <property type="term" value="F:RNA binding"/>
    <property type="evidence" value="ECO:0007669"/>
    <property type="project" value="InterPro"/>
</dbReference>
<dbReference type="FunFam" id="1.25.40.10:FF:000242">
    <property type="entry name" value="Pentatricopeptide repeat-containing protein"/>
    <property type="match status" value="1"/>
</dbReference>
<dbReference type="InterPro" id="IPR046960">
    <property type="entry name" value="PPR_At4g14850-like_plant"/>
</dbReference>
<dbReference type="InterPro" id="IPR011990">
    <property type="entry name" value="TPR-like_helical_dom_sf"/>
</dbReference>
<dbReference type="Pfam" id="PF01535">
    <property type="entry name" value="PPR"/>
    <property type="match status" value="3"/>
</dbReference>
<dbReference type="InterPro" id="IPR046848">
    <property type="entry name" value="E_motif"/>
</dbReference>
<dbReference type="Proteomes" id="UP000298416">
    <property type="component" value="Unassembled WGS sequence"/>
</dbReference>
<reference evidence="4" key="1">
    <citation type="submission" date="2018-01" db="EMBL/GenBank/DDBJ databases">
        <authorList>
            <person name="Mao J.F."/>
        </authorList>
    </citation>
    <scope>NUCLEOTIDE SEQUENCE</scope>
    <source>
        <strain evidence="4">Huo1</strain>
        <tissue evidence="4">Leaf</tissue>
    </source>
</reference>
<dbReference type="Pfam" id="PF20431">
    <property type="entry name" value="E_motif"/>
    <property type="match status" value="1"/>
</dbReference>
<dbReference type="GO" id="GO:0009451">
    <property type="term" value="P:RNA modification"/>
    <property type="evidence" value="ECO:0007669"/>
    <property type="project" value="InterPro"/>
</dbReference>